<protein>
    <submittedName>
        <fullName evidence="1">AlNc14C81G5301 protein</fullName>
    </submittedName>
</protein>
<dbReference type="HOGENOM" id="CLU_089802_0_0_1"/>
<gene>
    <name evidence="1" type="primary">AlNc14C81G5301</name>
    <name evidence="1" type="ORF">ALNC14_060350</name>
</gene>
<organism evidence="1">
    <name type="scientific">Albugo laibachii Nc14</name>
    <dbReference type="NCBI Taxonomy" id="890382"/>
    <lineage>
        <taxon>Eukaryota</taxon>
        <taxon>Sar</taxon>
        <taxon>Stramenopiles</taxon>
        <taxon>Oomycota</taxon>
        <taxon>Peronosporomycetes</taxon>
        <taxon>Albuginales</taxon>
        <taxon>Albuginaceae</taxon>
        <taxon>Albugo</taxon>
    </lineage>
</organism>
<dbReference type="AlphaFoldDB" id="F0WFB0"/>
<sequence length="211" mass="24005">MKSEKRVEWKEAANTELAFLEANNTWTIAPRTDGIKALHNKWGFIRKTDADGSLERFKTRMIACGNDKVFGINYDMTFAAKSNRSWIQTKPPKFVFLLRSRIRWSQVLGVLYRRYSGKATSDAIIESAFQKLSSLSIKTLGQVSKCLGMRFSYSEREGYSLHQESSVKTKSLVVCAAHTSRHQFYSTKVDETDSCANDKRLSVDYGTDDVT</sequence>
<name>F0WFB0_9STRA</name>
<evidence type="ECO:0000313" key="1">
    <source>
        <dbReference type="EMBL" id="CCA19892.1"/>
    </source>
</evidence>
<dbReference type="EMBL" id="FR824126">
    <property type="protein sequence ID" value="CCA19892.1"/>
    <property type="molecule type" value="Genomic_DNA"/>
</dbReference>
<accession>F0WFB0</accession>
<reference evidence="1" key="2">
    <citation type="submission" date="2011-02" db="EMBL/GenBank/DDBJ databases">
        <authorList>
            <person name="MacLean D."/>
        </authorList>
    </citation>
    <scope>NUCLEOTIDE SEQUENCE</scope>
</reference>
<proteinExistence type="predicted"/>
<reference evidence="1" key="1">
    <citation type="journal article" date="2011" name="PLoS Biol.">
        <title>Gene gain and loss during evolution of obligate parasitism in the white rust pathogen of Arabidopsis thaliana.</title>
        <authorList>
            <person name="Kemen E."/>
            <person name="Gardiner A."/>
            <person name="Schultz-Larsen T."/>
            <person name="Kemen A.C."/>
            <person name="Balmuth A.L."/>
            <person name="Robert-Seilaniantz A."/>
            <person name="Bailey K."/>
            <person name="Holub E."/>
            <person name="Studholme D.J."/>
            <person name="Maclean D."/>
            <person name="Jones J.D."/>
        </authorList>
    </citation>
    <scope>NUCLEOTIDE SEQUENCE</scope>
</reference>